<dbReference type="AlphaFoldDB" id="A0A7R9F5X6"/>
<sequence>MPHRFSYHEPSFNADHDVNHPAYYKDTMERTMILAETFIEMLGNEQFFEQQVAWVRNFSRGFDFVIELTYLNIGLQMKDILVNILRSRFPEDFEKSMTKLVFGAMARLFGPHSADSYLGLSEEEMKALPTYFYELTTTDDVAYKMLIGTIMFDEPTLQKLFPTIADVPMERILMDGDHEEEFLAVVDNITAWVYELVQNLVDDEQVEKMIVELSMKLKVKQLNNFGPFVNVLTNLYEYQRDWPIIAMTDDEARTMFKMIFELLERLMDRLGPTCCSYPAEYLDGAQCREEVF</sequence>
<dbReference type="EMBL" id="OD568993">
    <property type="protein sequence ID" value="CAD7447542.1"/>
    <property type="molecule type" value="Genomic_DNA"/>
</dbReference>
<protein>
    <submittedName>
        <fullName evidence="1">Uncharacterized protein</fullName>
    </submittedName>
</protein>
<organism evidence="1">
    <name type="scientific">Timema bartmani</name>
    <dbReference type="NCBI Taxonomy" id="61472"/>
    <lineage>
        <taxon>Eukaryota</taxon>
        <taxon>Metazoa</taxon>
        <taxon>Ecdysozoa</taxon>
        <taxon>Arthropoda</taxon>
        <taxon>Hexapoda</taxon>
        <taxon>Insecta</taxon>
        <taxon>Pterygota</taxon>
        <taxon>Neoptera</taxon>
        <taxon>Polyneoptera</taxon>
        <taxon>Phasmatodea</taxon>
        <taxon>Timematodea</taxon>
        <taxon>Timematoidea</taxon>
        <taxon>Timematidae</taxon>
        <taxon>Timema</taxon>
    </lineage>
</organism>
<gene>
    <name evidence="1" type="ORF">TBIB3V08_LOCUS9854</name>
</gene>
<proteinExistence type="predicted"/>
<reference evidence="1" key="1">
    <citation type="submission" date="2020-11" db="EMBL/GenBank/DDBJ databases">
        <authorList>
            <person name="Tran Van P."/>
        </authorList>
    </citation>
    <scope>NUCLEOTIDE SEQUENCE</scope>
</reference>
<evidence type="ECO:0000313" key="1">
    <source>
        <dbReference type="EMBL" id="CAD7447542.1"/>
    </source>
</evidence>
<name>A0A7R9F5X6_9NEOP</name>
<accession>A0A7R9F5X6</accession>